<dbReference type="Proteomes" id="UP000199024">
    <property type="component" value="Unassembled WGS sequence"/>
</dbReference>
<dbReference type="Pfam" id="PF10646">
    <property type="entry name" value="Germane"/>
    <property type="match status" value="1"/>
</dbReference>
<dbReference type="STRING" id="474950.SAMN05421771_3090"/>
<reference evidence="2 3" key="1">
    <citation type="submission" date="2016-10" db="EMBL/GenBank/DDBJ databases">
        <authorList>
            <person name="de Groot N.N."/>
        </authorList>
    </citation>
    <scope>NUCLEOTIDE SEQUENCE [LARGE SCALE GENOMIC DNA]</scope>
    <source>
        <strain evidence="2 3">DSM 21001</strain>
    </source>
</reference>
<name>A0A1I6MNS9_9BACT</name>
<dbReference type="OrthoDB" id="9809406at2"/>
<sequence>MIPRYQRILFWSLIGCVLLMFAFLLRGCEQVHKRLKGTGNLAPLSAPNANSPETVTFYLASDADASITPTQRQVALPAEPTIRARALLENLITQYGDTESAHPLKQGSAVADIFLLTMPSPPPTANTTNRLDSLSRSSTGETAVINLRGSFADNHPSGVVVETLTLQSIIGTLHAALPQIDQVRFLVDGKPRETLAGHASLLRAYQATDTANRPLVPLDSK</sequence>
<organism evidence="2 3">
    <name type="scientific">Granulicella pectinivorans</name>
    <dbReference type="NCBI Taxonomy" id="474950"/>
    <lineage>
        <taxon>Bacteria</taxon>
        <taxon>Pseudomonadati</taxon>
        <taxon>Acidobacteriota</taxon>
        <taxon>Terriglobia</taxon>
        <taxon>Terriglobales</taxon>
        <taxon>Acidobacteriaceae</taxon>
        <taxon>Granulicella</taxon>
    </lineage>
</organism>
<dbReference type="RefSeq" id="WP_089840309.1">
    <property type="nucleotide sequence ID" value="NZ_FOZL01000001.1"/>
</dbReference>
<dbReference type="InterPro" id="IPR019606">
    <property type="entry name" value="GerMN"/>
</dbReference>
<dbReference type="SMART" id="SM00909">
    <property type="entry name" value="Germane"/>
    <property type="match status" value="1"/>
</dbReference>
<dbReference type="EMBL" id="FOZL01000001">
    <property type="protein sequence ID" value="SFS17238.1"/>
    <property type="molecule type" value="Genomic_DNA"/>
</dbReference>
<evidence type="ECO:0000313" key="3">
    <source>
        <dbReference type="Proteomes" id="UP000199024"/>
    </source>
</evidence>
<evidence type="ECO:0000259" key="1">
    <source>
        <dbReference type="SMART" id="SM00909"/>
    </source>
</evidence>
<proteinExistence type="predicted"/>
<keyword evidence="3" id="KW-1185">Reference proteome</keyword>
<evidence type="ECO:0000313" key="2">
    <source>
        <dbReference type="EMBL" id="SFS17238.1"/>
    </source>
</evidence>
<accession>A0A1I6MNS9</accession>
<gene>
    <name evidence="2" type="ORF">SAMN05421771_3090</name>
</gene>
<dbReference type="AlphaFoldDB" id="A0A1I6MNS9"/>
<protein>
    <submittedName>
        <fullName evidence="2">Sporulation and spore germination</fullName>
    </submittedName>
</protein>
<feature type="domain" description="GerMN" evidence="1">
    <location>
        <begin position="84"/>
        <end position="196"/>
    </location>
</feature>